<proteinExistence type="predicted"/>
<dbReference type="Pfam" id="PF11667">
    <property type="entry name" value="DUF3267"/>
    <property type="match status" value="1"/>
</dbReference>
<keyword evidence="1" id="KW-0472">Membrane</keyword>
<reference evidence="3" key="1">
    <citation type="submission" date="2016-10" db="EMBL/GenBank/DDBJ databases">
        <authorList>
            <person name="Varghese N."/>
        </authorList>
    </citation>
    <scope>NUCLEOTIDE SEQUENCE [LARGE SCALE GENOMIC DNA]</scope>
    <source>
        <strain evidence="3">DSM 18820</strain>
    </source>
</reference>
<feature type="transmembrane region" description="Helical" evidence="1">
    <location>
        <begin position="21"/>
        <end position="42"/>
    </location>
</feature>
<dbReference type="STRING" id="388950.GCA_001611675_00593"/>
<gene>
    <name evidence="2" type="ORF">SAMN04487941_1495</name>
</gene>
<feature type="transmembrane region" description="Helical" evidence="1">
    <location>
        <begin position="122"/>
        <end position="144"/>
    </location>
</feature>
<dbReference type="OrthoDB" id="9789112at2"/>
<keyword evidence="3" id="KW-1185">Reference proteome</keyword>
<name>A0A1I7H4K6_9BACT</name>
<dbReference type="EMBL" id="FPCA01000001">
    <property type="protein sequence ID" value="SFU55562.1"/>
    <property type="molecule type" value="Genomic_DNA"/>
</dbReference>
<evidence type="ECO:0000313" key="3">
    <source>
        <dbReference type="Proteomes" id="UP000182491"/>
    </source>
</evidence>
<protein>
    <submittedName>
        <fullName evidence="2">Putative zincin peptidase</fullName>
    </submittedName>
</protein>
<accession>A0A1I7H4K6</accession>
<dbReference type="Proteomes" id="UP000182491">
    <property type="component" value="Unassembled WGS sequence"/>
</dbReference>
<evidence type="ECO:0000256" key="1">
    <source>
        <dbReference type="SAM" id="Phobius"/>
    </source>
</evidence>
<keyword evidence="1" id="KW-0812">Transmembrane</keyword>
<dbReference type="InterPro" id="IPR021683">
    <property type="entry name" value="DUF3267"/>
</dbReference>
<feature type="transmembrane region" description="Helical" evidence="1">
    <location>
        <begin position="150"/>
        <end position="170"/>
    </location>
</feature>
<dbReference type="RefSeq" id="WP_068836786.1">
    <property type="nucleotide sequence ID" value="NZ_BMXC01000001.1"/>
</dbReference>
<feature type="transmembrane region" description="Helical" evidence="1">
    <location>
        <begin position="62"/>
        <end position="82"/>
    </location>
</feature>
<evidence type="ECO:0000313" key="2">
    <source>
        <dbReference type="EMBL" id="SFU55562.1"/>
    </source>
</evidence>
<dbReference type="AlphaFoldDB" id="A0A1I7H4K6"/>
<sequence>MQEEQYEKVELAVSAGEANARALAFVLPILVLYITPYVLLWPEQFSLYALEQFFRDNGLRSLLFPLVLVLVFVVGAVVHELLHGLTWASFCKRGFKSIAYGVHWRHLAPYCHCKEVLPLRPYVLGGLMPGLVMGLLPALAGLLIGHLMLFLFGLFFSLAASGDLLVLWMLRHAKATDQVQDHPEKIGCYIYRKQV</sequence>
<keyword evidence="1" id="KW-1133">Transmembrane helix</keyword>
<organism evidence="2 3">
    <name type="scientific">Pontibacter akesuensis</name>
    <dbReference type="NCBI Taxonomy" id="388950"/>
    <lineage>
        <taxon>Bacteria</taxon>
        <taxon>Pseudomonadati</taxon>
        <taxon>Bacteroidota</taxon>
        <taxon>Cytophagia</taxon>
        <taxon>Cytophagales</taxon>
        <taxon>Hymenobacteraceae</taxon>
        <taxon>Pontibacter</taxon>
    </lineage>
</organism>